<evidence type="ECO:0000256" key="16">
    <source>
        <dbReference type="SAM" id="Phobius"/>
    </source>
</evidence>
<comment type="catalytic activity">
    <reaction evidence="15">
        <text>a ubiquinone + NADH + 5 H(+)(in) = a ubiquinol + NAD(+) + 4 H(+)(out)</text>
        <dbReference type="Rhea" id="RHEA:29091"/>
        <dbReference type="Rhea" id="RHEA-COMP:9565"/>
        <dbReference type="Rhea" id="RHEA-COMP:9566"/>
        <dbReference type="ChEBI" id="CHEBI:15378"/>
        <dbReference type="ChEBI" id="CHEBI:16389"/>
        <dbReference type="ChEBI" id="CHEBI:17976"/>
        <dbReference type="ChEBI" id="CHEBI:57540"/>
        <dbReference type="ChEBI" id="CHEBI:57945"/>
        <dbReference type="EC" id="7.1.1.2"/>
    </reaction>
</comment>
<keyword evidence="13 16" id="KW-0472">Membrane</keyword>
<evidence type="ECO:0000256" key="3">
    <source>
        <dbReference type="ARBA" id="ARBA00012944"/>
    </source>
</evidence>
<dbReference type="PANTHER" id="PTHR11435">
    <property type="entry name" value="NADH UBIQUINONE OXIDOREDUCTASE SUBUNIT ND6"/>
    <property type="match status" value="1"/>
</dbReference>
<evidence type="ECO:0000256" key="15">
    <source>
        <dbReference type="ARBA" id="ARBA00049551"/>
    </source>
</evidence>
<reference evidence="17" key="1">
    <citation type="journal article" date="2009" name="Zool. Scr.">
        <title>A mitochondrial genome phylogeny of the Neuropterida (lace-wings, alderflies and snakeflies) and their relationship to the other holometabolous insect orders.</title>
        <authorList>
            <person name="Cameron S.L."/>
            <person name="Sullivan J."/>
            <person name="Song H."/>
            <person name="Miller K.B."/>
            <person name="Whiting M.F."/>
        </authorList>
    </citation>
    <scope>NUCLEOTIDE SEQUENCE</scope>
</reference>
<evidence type="ECO:0000256" key="14">
    <source>
        <dbReference type="ARBA" id="ARBA00031019"/>
    </source>
</evidence>
<dbReference type="GO" id="GO:0008137">
    <property type="term" value="F:NADH dehydrogenase (ubiquinone) activity"/>
    <property type="evidence" value="ECO:0007669"/>
    <property type="project" value="UniProtKB-EC"/>
</dbReference>
<dbReference type="RefSeq" id="YP_003204898.1">
    <property type="nucleotide sequence ID" value="NC_013254.1"/>
</dbReference>
<evidence type="ECO:0000256" key="7">
    <source>
        <dbReference type="ARBA" id="ARBA00022692"/>
    </source>
</evidence>
<evidence type="ECO:0000256" key="8">
    <source>
        <dbReference type="ARBA" id="ARBA00022967"/>
    </source>
</evidence>
<evidence type="ECO:0000256" key="9">
    <source>
        <dbReference type="ARBA" id="ARBA00022982"/>
    </source>
</evidence>
<feature type="transmembrane region" description="Helical" evidence="16">
    <location>
        <begin position="47"/>
        <end position="69"/>
    </location>
</feature>
<evidence type="ECO:0000256" key="13">
    <source>
        <dbReference type="ARBA" id="ARBA00023136"/>
    </source>
</evidence>
<keyword evidence="7 16" id="KW-0812">Transmembrane</keyword>
<comment type="subcellular location">
    <subcellularLocation>
        <location evidence="1">Mitochondrion membrane</location>
        <topology evidence="1">Multi-pass membrane protein</topology>
    </subcellularLocation>
</comment>
<evidence type="ECO:0000256" key="6">
    <source>
        <dbReference type="ARBA" id="ARBA00022660"/>
    </source>
</evidence>
<proteinExistence type="inferred from homology"/>
<sequence length="166" mass="18521">MIKMIMITNLALSLMFICLKHPLSMGGSLLIQTILISLVLGNSAPNFWFSYILFLIMVGGMLVLFIYMTSVASNEPFKTSWPLLITIPTIILSATVLTSPLSSILIFNNKESTPFDFALSFNQLIVKFMNWPSMITLSFMIVYLLITLVAVVKITDLSYGPLRANN</sequence>
<dbReference type="EC" id="7.1.1.2" evidence="3"/>
<dbReference type="InterPro" id="IPR050269">
    <property type="entry name" value="ComplexI_Subunit6"/>
</dbReference>
<evidence type="ECO:0000256" key="1">
    <source>
        <dbReference type="ARBA" id="ARBA00004225"/>
    </source>
</evidence>
<geneLocation type="mitochondrion" evidence="17"/>
<evidence type="ECO:0000256" key="5">
    <source>
        <dbReference type="ARBA" id="ARBA00022448"/>
    </source>
</evidence>
<keyword evidence="6" id="KW-0679">Respiratory chain</keyword>
<keyword evidence="8" id="KW-1278">Translocase</keyword>
<keyword evidence="12 17" id="KW-0496">Mitochondrion</keyword>
<evidence type="ECO:0000256" key="11">
    <source>
        <dbReference type="ARBA" id="ARBA00023027"/>
    </source>
</evidence>
<organism evidence="17">
    <name type="scientific">Mordella atrata</name>
    <dbReference type="NCBI Taxonomy" id="633874"/>
    <lineage>
        <taxon>Eukaryota</taxon>
        <taxon>Metazoa</taxon>
        <taxon>Ecdysozoa</taxon>
        <taxon>Arthropoda</taxon>
        <taxon>Hexapoda</taxon>
        <taxon>Insecta</taxon>
        <taxon>Pterygota</taxon>
        <taxon>Neoptera</taxon>
        <taxon>Endopterygota</taxon>
        <taxon>Coleoptera</taxon>
        <taxon>Polyphaga</taxon>
        <taxon>Cucujiformia</taxon>
        <taxon>Mordellidae</taxon>
        <taxon>Mordella</taxon>
    </lineage>
</organism>
<evidence type="ECO:0000256" key="4">
    <source>
        <dbReference type="ARBA" id="ARBA00021095"/>
    </source>
</evidence>
<name>C8YXF3_9CUCU</name>
<accession>C8YXF3</accession>
<comment type="similarity">
    <text evidence="2">Belongs to the complex I subunit 6 family.</text>
</comment>
<dbReference type="GO" id="GO:0031966">
    <property type="term" value="C:mitochondrial membrane"/>
    <property type="evidence" value="ECO:0007669"/>
    <property type="project" value="UniProtKB-SubCell"/>
</dbReference>
<dbReference type="EMBL" id="FJ859904">
    <property type="protein sequence ID" value="ACO92587.1"/>
    <property type="molecule type" value="Genomic_DNA"/>
</dbReference>
<evidence type="ECO:0000256" key="12">
    <source>
        <dbReference type="ARBA" id="ARBA00023128"/>
    </source>
</evidence>
<feature type="transmembrane region" description="Helical" evidence="16">
    <location>
        <begin position="81"/>
        <end position="108"/>
    </location>
</feature>
<keyword evidence="11" id="KW-0520">NAD</keyword>
<keyword evidence="9" id="KW-0249">Electron transport</keyword>
<keyword evidence="5" id="KW-0813">Transport</keyword>
<feature type="transmembrane region" description="Helical" evidence="16">
    <location>
        <begin position="128"/>
        <end position="152"/>
    </location>
</feature>
<dbReference type="GeneID" id="8445500"/>
<evidence type="ECO:0000256" key="2">
    <source>
        <dbReference type="ARBA" id="ARBA00005698"/>
    </source>
</evidence>
<dbReference type="PANTHER" id="PTHR11435:SF1">
    <property type="entry name" value="NADH-UBIQUINONE OXIDOREDUCTASE CHAIN 6"/>
    <property type="match status" value="1"/>
</dbReference>
<gene>
    <name evidence="17" type="primary">ND6</name>
</gene>
<dbReference type="CTD" id="4541"/>
<keyword evidence="10 16" id="KW-1133">Transmembrane helix</keyword>
<evidence type="ECO:0000313" key="17">
    <source>
        <dbReference type="EMBL" id="ACO92587.1"/>
    </source>
</evidence>
<dbReference type="AlphaFoldDB" id="C8YXF3"/>
<protein>
    <recommendedName>
        <fullName evidence="4">NADH-ubiquinone oxidoreductase chain 6</fullName>
        <ecNumber evidence="3">7.1.1.2</ecNumber>
    </recommendedName>
    <alternativeName>
        <fullName evidence="14">NADH dehydrogenase subunit 6</fullName>
    </alternativeName>
</protein>
<evidence type="ECO:0000256" key="10">
    <source>
        <dbReference type="ARBA" id="ARBA00022989"/>
    </source>
</evidence>